<dbReference type="PANTHER" id="PTHR17598">
    <property type="entry name" value="DNA POLYMERASE DELTA SUBUNIT 3"/>
    <property type="match status" value="1"/>
</dbReference>
<feature type="compositionally biased region" description="Basic and acidic residues" evidence="1">
    <location>
        <begin position="437"/>
        <end position="455"/>
    </location>
</feature>
<evidence type="ECO:0008006" key="4">
    <source>
        <dbReference type="Google" id="ProtNLM"/>
    </source>
</evidence>
<dbReference type="GO" id="GO:0043625">
    <property type="term" value="C:delta DNA polymerase complex"/>
    <property type="evidence" value="ECO:0000318"/>
    <property type="project" value="GO_Central"/>
</dbReference>
<dbReference type="OMA" id="ARAQMND"/>
<reference evidence="2 3" key="2">
    <citation type="journal article" date="2008" name="Nature">
        <title>The Phaeodactylum genome reveals the evolutionary history of diatom genomes.</title>
        <authorList>
            <person name="Bowler C."/>
            <person name="Allen A.E."/>
            <person name="Badger J.H."/>
            <person name="Grimwood J."/>
            <person name="Jabbari K."/>
            <person name="Kuo A."/>
            <person name="Maheswari U."/>
            <person name="Martens C."/>
            <person name="Maumus F."/>
            <person name="Otillar R.P."/>
            <person name="Rayko E."/>
            <person name="Salamov A."/>
            <person name="Vandepoele K."/>
            <person name="Beszteri B."/>
            <person name="Gruber A."/>
            <person name="Heijde M."/>
            <person name="Katinka M."/>
            <person name="Mock T."/>
            <person name="Valentin K."/>
            <person name="Verret F."/>
            <person name="Berges J.A."/>
            <person name="Brownlee C."/>
            <person name="Cadoret J.P."/>
            <person name="Chiovitti A."/>
            <person name="Choi C.J."/>
            <person name="Coesel S."/>
            <person name="De Martino A."/>
            <person name="Detter J.C."/>
            <person name="Durkin C."/>
            <person name="Falciatore A."/>
            <person name="Fournet J."/>
            <person name="Haruta M."/>
            <person name="Huysman M.J."/>
            <person name="Jenkins B.D."/>
            <person name="Jiroutova K."/>
            <person name="Jorgensen R.E."/>
            <person name="Joubert Y."/>
            <person name="Kaplan A."/>
            <person name="Kroger N."/>
            <person name="Kroth P.G."/>
            <person name="La Roche J."/>
            <person name="Lindquist E."/>
            <person name="Lommer M."/>
            <person name="Martin-Jezequel V."/>
            <person name="Lopez P.J."/>
            <person name="Lucas S."/>
            <person name="Mangogna M."/>
            <person name="McGinnis K."/>
            <person name="Medlin L.K."/>
            <person name="Montsant A."/>
            <person name="Oudot-Le Secq M.P."/>
            <person name="Napoli C."/>
            <person name="Obornik M."/>
            <person name="Parker M.S."/>
            <person name="Petit J.L."/>
            <person name="Porcel B.M."/>
            <person name="Poulsen N."/>
            <person name="Robison M."/>
            <person name="Rychlewski L."/>
            <person name="Rynearson T.A."/>
            <person name="Schmutz J."/>
            <person name="Shapiro H."/>
            <person name="Siaut M."/>
            <person name="Stanley M."/>
            <person name="Sussman M.R."/>
            <person name="Taylor A.R."/>
            <person name="Vardi A."/>
            <person name="von Dassow P."/>
            <person name="Vyverman W."/>
            <person name="Willis A."/>
            <person name="Wyrwicz L.S."/>
            <person name="Rokhsar D.S."/>
            <person name="Weissenbach J."/>
            <person name="Armbrust E.V."/>
            <person name="Green B.R."/>
            <person name="Van de Peer Y."/>
            <person name="Grigoriev I.V."/>
        </authorList>
    </citation>
    <scope>NUCLEOTIDE SEQUENCE [LARGE SCALE GENOMIC DNA]</scope>
    <source>
        <strain evidence="2 3">CCMP1335</strain>
    </source>
</reference>
<dbReference type="GO" id="GO:1904161">
    <property type="term" value="P:DNA synthesis involved in UV-damage excision repair"/>
    <property type="evidence" value="ECO:0000318"/>
    <property type="project" value="GO_Central"/>
</dbReference>
<feature type="compositionally biased region" description="Low complexity" evidence="1">
    <location>
        <begin position="133"/>
        <end position="146"/>
    </location>
</feature>
<gene>
    <name evidence="2" type="ORF">THAPSDRAFT_11585</name>
</gene>
<evidence type="ECO:0000256" key="1">
    <source>
        <dbReference type="SAM" id="MobiDB-lite"/>
    </source>
</evidence>
<dbReference type="Pfam" id="PF09507">
    <property type="entry name" value="CDC27"/>
    <property type="match status" value="1"/>
</dbReference>
<organism evidence="2 3">
    <name type="scientific">Thalassiosira pseudonana</name>
    <name type="common">Marine diatom</name>
    <name type="synonym">Cyclotella nana</name>
    <dbReference type="NCBI Taxonomy" id="35128"/>
    <lineage>
        <taxon>Eukaryota</taxon>
        <taxon>Sar</taxon>
        <taxon>Stramenopiles</taxon>
        <taxon>Ochrophyta</taxon>
        <taxon>Bacillariophyta</taxon>
        <taxon>Coscinodiscophyceae</taxon>
        <taxon>Thalassiosirophycidae</taxon>
        <taxon>Thalassiosirales</taxon>
        <taxon>Thalassiosiraceae</taxon>
        <taxon>Thalassiosira</taxon>
    </lineage>
</organism>
<dbReference type="InterPro" id="IPR019038">
    <property type="entry name" value="POLD3"/>
</dbReference>
<dbReference type="PaxDb" id="35128-Thaps11585"/>
<feature type="compositionally biased region" description="Gly residues" evidence="1">
    <location>
        <begin position="521"/>
        <end position="535"/>
    </location>
</feature>
<dbReference type="GeneID" id="7447757"/>
<feature type="region of interest" description="Disordered" evidence="1">
    <location>
        <begin position="362"/>
        <end position="473"/>
    </location>
</feature>
<reference evidence="2 3" key="1">
    <citation type="journal article" date="2004" name="Science">
        <title>The genome of the diatom Thalassiosira pseudonana: ecology, evolution, and metabolism.</title>
        <authorList>
            <person name="Armbrust E.V."/>
            <person name="Berges J.A."/>
            <person name="Bowler C."/>
            <person name="Green B.R."/>
            <person name="Martinez D."/>
            <person name="Putnam N.H."/>
            <person name="Zhou S."/>
            <person name="Allen A.E."/>
            <person name="Apt K.E."/>
            <person name="Bechner M."/>
            <person name="Brzezinski M.A."/>
            <person name="Chaal B.K."/>
            <person name="Chiovitti A."/>
            <person name="Davis A.K."/>
            <person name="Demarest M.S."/>
            <person name="Detter J.C."/>
            <person name="Glavina T."/>
            <person name="Goodstein D."/>
            <person name="Hadi M.Z."/>
            <person name="Hellsten U."/>
            <person name="Hildebrand M."/>
            <person name="Jenkins B.D."/>
            <person name="Jurka J."/>
            <person name="Kapitonov V.V."/>
            <person name="Kroger N."/>
            <person name="Lau W.W."/>
            <person name="Lane T.W."/>
            <person name="Larimer F.W."/>
            <person name="Lippmeier J.C."/>
            <person name="Lucas S."/>
            <person name="Medina M."/>
            <person name="Montsant A."/>
            <person name="Obornik M."/>
            <person name="Parker M.S."/>
            <person name="Palenik B."/>
            <person name="Pazour G.J."/>
            <person name="Richardson P.M."/>
            <person name="Rynearson T.A."/>
            <person name="Saito M.A."/>
            <person name="Schwartz D.C."/>
            <person name="Thamatrakoln K."/>
            <person name="Valentin K."/>
            <person name="Vardi A."/>
            <person name="Wilkerson F.P."/>
            <person name="Rokhsar D.S."/>
        </authorList>
    </citation>
    <scope>NUCLEOTIDE SEQUENCE [LARGE SCALE GENOMIC DNA]</scope>
    <source>
        <strain evidence="2 3">CCMP1335</strain>
    </source>
</reference>
<feature type="compositionally biased region" description="Low complexity" evidence="1">
    <location>
        <begin position="509"/>
        <end position="520"/>
    </location>
</feature>
<feature type="region of interest" description="Disordered" evidence="1">
    <location>
        <begin position="100"/>
        <end position="150"/>
    </location>
</feature>
<dbReference type="KEGG" id="tps:THAPSDRAFT_11585"/>
<protein>
    <recommendedName>
        <fullName evidence="4">DNA polymerase delta subunit 3</fullName>
    </recommendedName>
</protein>
<dbReference type="AlphaFoldDB" id="B8CEY9"/>
<dbReference type="RefSeq" id="XP_002294627.1">
    <property type="nucleotide sequence ID" value="XM_002294591.1"/>
</dbReference>
<feature type="compositionally biased region" description="Basic and acidic residues" evidence="1">
    <location>
        <begin position="362"/>
        <end position="376"/>
    </location>
</feature>
<name>B8CEY9_THAPS</name>
<evidence type="ECO:0000313" key="2">
    <source>
        <dbReference type="EMBL" id="EED87987.1"/>
    </source>
</evidence>
<dbReference type="PANTHER" id="PTHR17598:SF13">
    <property type="entry name" value="DNA POLYMERASE DELTA SUBUNIT 3"/>
    <property type="match status" value="1"/>
</dbReference>
<dbReference type="EMBL" id="CM000652">
    <property type="protein sequence ID" value="EED87987.1"/>
    <property type="molecule type" value="Genomic_DNA"/>
</dbReference>
<dbReference type="eggNOG" id="ENOG502SWN0">
    <property type="taxonomic scope" value="Eukaryota"/>
</dbReference>
<feature type="region of interest" description="Disordered" evidence="1">
    <location>
        <begin position="247"/>
        <end position="324"/>
    </location>
</feature>
<dbReference type="HOGENOM" id="CLU_491371_0_0_1"/>
<sequence length="555" mass="58227">MAPYEPHHLSQILSLLDDSQSCITLRTIMLELGVNRLIAREILNDVVVGRCTSDDNGGGGEKKKKKYQVTRMVATKMDGSDRTCVQLVVDGGDEGVVFSIAPLPPPDGDSTTTNDVDEDDVDEDGNPIIGRGNTNNTNNNNNNNNNSGDKDKIKEAISIVSSAHEKALSIQRDKLLEGDDAELFTLFAEGAGASVMTMGDADDDDGKPFCNADIGGCIHPAYELFQDASNRIVRRVKRGRDASSMTVFSSKGANNGGWGGGGGGGGGGGRSRFNGSGGEGNKSTIGGSTSSKMGSGAKSSKGKPTTAAAFFGSTSSGGSGGRRKRRLKSLRLLLIRNEPKSTEGNADDFLGDMDEDEIDIQAEKERKARVAKEARKTARAQMNDEGVKKRNVDGGGATRRSCVDPEKRKRAENDGNDDGDNVGGKGGDASDEEVDDDVKAKKTGAMDEFAKKTESKANNSNGNGGATKRRKKLIEQTVEDENGYLRTETVTVWEEIADGEAVVEKPKVKPAVKSSGSSAKSGGGGGANKGSGKGGKVVAAGGKKQAGLMGFFKKK</sequence>
<dbReference type="InParanoid" id="B8CEY9"/>
<keyword evidence="3" id="KW-1185">Reference proteome</keyword>
<feature type="region of interest" description="Disordered" evidence="1">
    <location>
        <begin position="506"/>
        <end position="539"/>
    </location>
</feature>
<dbReference type="Proteomes" id="UP000001449">
    <property type="component" value="Chromosome 20"/>
</dbReference>
<evidence type="ECO:0000313" key="3">
    <source>
        <dbReference type="Proteomes" id="UP000001449"/>
    </source>
</evidence>
<feature type="compositionally biased region" description="Low complexity" evidence="1">
    <location>
        <begin position="281"/>
        <end position="314"/>
    </location>
</feature>
<feature type="compositionally biased region" description="Gly residues" evidence="1">
    <location>
        <begin position="254"/>
        <end position="280"/>
    </location>
</feature>
<dbReference type="GO" id="GO:0006297">
    <property type="term" value="P:nucleotide-excision repair, DNA gap filling"/>
    <property type="evidence" value="ECO:0000318"/>
    <property type="project" value="GO_Central"/>
</dbReference>
<accession>B8CEY9</accession>
<feature type="compositionally biased region" description="Acidic residues" evidence="1">
    <location>
        <begin position="115"/>
        <end position="125"/>
    </location>
</feature>
<feature type="compositionally biased region" description="Basic and acidic residues" evidence="1">
    <location>
        <begin position="401"/>
        <end position="413"/>
    </location>
</feature>
<dbReference type="GO" id="GO:0006271">
    <property type="term" value="P:DNA strand elongation involved in DNA replication"/>
    <property type="evidence" value="ECO:0000318"/>
    <property type="project" value="GO_Central"/>
</dbReference>
<proteinExistence type="predicted"/>
<dbReference type="STRING" id="35128.B8CEY9"/>